<evidence type="ECO:0000259" key="6">
    <source>
        <dbReference type="Pfam" id="PF02631"/>
    </source>
</evidence>
<dbReference type="InterPro" id="IPR053924">
    <property type="entry name" value="RecX_HTH_2nd"/>
</dbReference>
<evidence type="ECO:0000256" key="3">
    <source>
        <dbReference type="ARBA" id="ARBA00018111"/>
    </source>
</evidence>
<comment type="similarity">
    <text evidence="2 5">Belongs to the RecX family.</text>
</comment>
<evidence type="ECO:0000256" key="2">
    <source>
        <dbReference type="ARBA" id="ARBA00009695"/>
    </source>
</evidence>
<dbReference type="Pfam" id="PF21982">
    <property type="entry name" value="RecX_HTH1"/>
    <property type="match status" value="1"/>
</dbReference>
<evidence type="ECO:0000256" key="5">
    <source>
        <dbReference type="HAMAP-Rule" id="MF_01114"/>
    </source>
</evidence>
<dbReference type="InterPro" id="IPR003783">
    <property type="entry name" value="Regulatory_RecX"/>
</dbReference>
<dbReference type="Pfam" id="PF02631">
    <property type="entry name" value="RecX_HTH2"/>
    <property type="match status" value="1"/>
</dbReference>
<organism evidence="9 10">
    <name type="scientific">Finegoldia magna</name>
    <name type="common">Peptostreptococcus magnus</name>
    <dbReference type="NCBI Taxonomy" id="1260"/>
    <lineage>
        <taxon>Bacteria</taxon>
        <taxon>Bacillati</taxon>
        <taxon>Bacillota</taxon>
        <taxon>Tissierellia</taxon>
        <taxon>Tissierellales</taxon>
        <taxon>Peptoniphilaceae</taxon>
        <taxon>Finegoldia</taxon>
    </lineage>
</organism>
<dbReference type="RefSeq" id="WP_094205620.1">
    <property type="nucleotide sequence ID" value="NZ_JAPJPX010000001.1"/>
</dbReference>
<feature type="domain" description="RecX second three-helical" evidence="6">
    <location>
        <begin position="106"/>
        <end position="145"/>
    </location>
</feature>
<feature type="domain" description="RecX third three-helical" evidence="7">
    <location>
        <begin position="156"/>
        <end position="200"/>
    </location>
</feature>
<comment type="subcellular location">
    <subcellularLocation>
        <location evidence="1 5">Cytoplasm</location>
    </subcellularLocation>
</comment>
<dbReference type="EMBL" id="NDYC01000019">
    <property type="protein sequence ID" value="OXZ27497.1"/>
    <property type="molecule type" value="Genomic_DNA"/>
</dbReference>
<dbReference type="PANTHER" id="PTHR33602:SF1">
    <property type="entry name" value="REGULATORY PROTEIN RECX FAMILY PROTEIN"/>
    <property type="match status" value="1"/>
</dbReference>
<dbReference type="Gene3D" id="1.10.10.10">
    <property type="entry name" value="Winged helix-like DNA-binding domain superfamily/Winged helix DNA-binding domain"/>
    <property type="match status" value="3"/>
</dbReference>
<accession>A0A233V537</accession>
<dbReference type="GO" id="GO:0005737">
    <property type="term" value="C:cytoplasm"/>
    <property type="evidence" value="ECO:0007669"/>
    <property type="project" value="UniProtKB-SubCell"/>
</dbReference>
<sequence length="205" mass="24668">MIIRKIEFNDKKDKFVIETDTKESFLLSYNDFEKFKIHNEMIIDDELYAHLLNISKFAEAFEISLNFLSYKLRTEKEIITKLKTKKFSTEIIDEVITKLKNLDLLDDYNYAKIFINDKINLTNYSKRRIINDLYQKGIDKRIYEDYLEEVFGYNMELDKATQIVETKINIWKEKYEGYELRNKIVTFLLQKGFSYDVAKQISGMY</sequence>
<evidence type="ECO:0000259" key="7">
    <source>
        <dbReference type="Pfam" id="PF21981"/>
    </source>
</evidence>
<evidence type="ECO:0000256" key="4">
    <source>
        <dbReference type="ARBA" id="ARBA00022490"/>
    </source>
</evidence>
<feature type="domain" description="RecX first three-helical" evidence="8">
    <location>
        <begin position="60"/>
        <end position="99"/>
    </location>
</feature>
<protein>
    <recommendedName>
        <fullName evidence="3 5">Regulatory protein RecX</fullName>
    </recommendedName>
</protein>
<comment type="function">
    <text evidence="5">Modulates RecA activity.</text>
</comment>
<dbReference type="GO" id="GO:0006282">
    <property type="term" value="P:regulation of DNA repair"/>
    <property type="evidence" value="ECO:0007669"/>
    <property type="project" value="UniProtKB-UniRule"/>
</dbReference>
<evidence type="ECO:0000256" key="1">
    <source>
        <dbReference type="ARBA" id="ARBA00004496"/>
    </source>
</evidence>
<evidence type="ECO:0000313" key="9">
    <source>
        <dbReference type="EMBL" id="OXZ27497.1"/>
    </source>
</evidence>
<keyword evidence="4 5" id="KW-0963">Cytoplasm</keyword>
<comment type="caution">
    <text evidence="9">The sequence shown here is derived from an EMBL/GenBank/DDBJ whole genome shotgun (WGS) entry which is preliminary data.</text>
</comment>
<gene>
    <name evidence="5" type="primary">recX</name>
    <name evidence="9" type="ORF">B9N49_04005</name>
</gene>
<dbReference type="HAMAP" id="MF_01114">
    <property type="entry name" value="RecX"/>
    <property type="match status" value="1"/>
</dbReference>
<dbReference type="InterPro" id="IPR036388">
    <property type="entry name" value="WH-like_DNA-bd_sf"/>
</dbReference>
<dbReference type="InterPro" id="IPR053925">
    <property type="entry name" value="RecX_HTH_3rd"/>
</dbReference>
<name>A0A233V537_FINMA</name>
<dbReference type="AlphaFoldDB" id="A0A233V537"/>
<proteinExistence type="inferred from homology"/>
<reference evidence="10" key="1">
    <citation type="submission" date="2017-04" db="EMBL/GenBank/DDBJ databases">
        <title>Finegoldia magna isolated from orthopedic joint implant-associated infections.</title>
        <authorList>
            <person name="Bjorklund S."/>
            <person name="Bruggemann H."/>
            <person name="Jensen A."/>
            <person name="Hellmark B."/>
            <person name="Soderquist B."/>
        </authorList>
    </citation>
    <scope>NUCLEOTIDE SEQUENCE [LARGE SCALE GENOMIC DNA]</scope>
    <source>
        <strain evidence="10">CCUG 54800</strain>
    </source>
</reference>
<dbReference type="InterPro" id="IPR053926">
    <property type="entry name" value="RecX_HTH_1st"/>
</dbReference>
<evidence type="ECO:0000259" key="8">
    <source>
        <dbReference type="Pfam" id="PF21982"/>
    </source>
</evidence>
<dbReference type="Proteomes" id="UP000215413">
    <property type="component" value="Unassembled WGS sequence"/>
</dbReference>
<evidence type="ECO:0000313" key="10">
    <source>
        <dbReference type="Proteomes" id="UP000215413"/>
    </source>
</evidence>
<dbReference type="PANTHER" id="PTHR33602">
    <property type="entry name" value="REGULATORY PROTEIN RECX FAMILY PROTEIN"/>
    <property type="match status" value="1"/>
</dbReference>
<dbReference type="Pfam" id="PF21981">
    <property type="entry name" value="RecX_HTH3"/>
    <property type="match status" value="1"/>
</dbReference>